<evidence type="ECO:0000313" key="3">
    <source>
        <dbReference type="Proteomes" id="UP000284657"/>
    </source>
</evidence>
<protein>
    <submittedName>
        <fullName evidence="2">Uncharacterized protein</fullName>
    </submittedName>
</protein>
<name>A0A3R7HG85_9STRA</name>
<evidence type="ECO:0000256" key="1">
    <source>
        <dbReference type="SAM" id="Phobius"/>
    </source>
</evidence>
<feature type="transmembrane region" description="Helical" evidence="1">
    <location>
        <begin position="138"/>
        <end position="162"/>
    </location>
</feature>
<proteinExistence type="predicted"/>
<accession>A0A3R7HG85</accession>
<comment type="caution">
    <text evidence="2">The sequence shown here is derived from an EMBL/GenBank/DDBJ whole genome shotgun (WGS) entry which is preliminary data.</text>
</comment>
<evidence type="ECO:0000313" key="2">
    <source>
        <dbReference type="EMBL" id="RLN49980.1"/>
    </source>
</evidence>
<gene>
    <name evidence="2" type="ORF">BBJ29_002769</name>
</gene>
<dbReference type="Proteomes" id="UP000284657">
    <property type="component" value="Unassembled WGS sequence"/>
</dbReference>
<sequence length="273" mass="29298">MKPKTSDHSYGSSESRVTGVDPFLQKLTTESLTTDLSGGSKIGTKLKSICNSLKDLPKSVGMLLIFHLLNTSVAVGGAVFGLLMLVSMALLAFAGLAVFVVRGMMSIPHKNLRYLGYFVLVLLCLLSALNTYTLIGTYAFFIAGAVGVGLFCLSIAVINWLVSVDAKIAGFIIPVISPNSTTDVNTQRPDGCASRVGIRGNCDRGFILPHFTKKYQAWTAILNFAILKSIAVVAMTPSSTDGLKIPAQTSALFCYSGLPVWLHCYQWLQCPCS</sequence>
<dbReference type="AlphaFoldDB" id="A0A3R7HG85"/>
<keyword evidence="1" id="KW-0472">Membrane</keyword>
<dbReference type="EMBL" id="MBAD02002073">
    <property type="protein sequence ID" value="RLN49980.1"/>
    <property type="molecule type" value="Genomic_DNA"/>
</dbReference>
<keyword evidence="1" id="KW-0812">Transmembrane</keyword>
<reference evidence="2 3" key="1">
    <citation type="submission" date="2018-07" db="EMBL/GenBank/DDBJ databases">
        <title>Genome sequencing of oomycete isolates from Chile give support for New Zealand origin for Phytophthora kernoviae and make available the first Nothophytophthora sp. genome.</title>
        <authorList>
            <person name="Studholme D.J."/>
            <person name="Sanfuentes E."/>
            <person name="Panda P."/>
            <person name="Hill R."/>
            <person name="Sambles C."/>
            <person name="Grant M."/>
            <person name="Williams N.M."/>
            <person name="Mcdougal R.L."/>
        </authorList>
    </citation>
    <scope>NUCLEOTIDE SEQUENCE [LARGE SCALE GENOMIC DNA]</scope>
    <source>
        <strain evidence="2">Chile7</strain>
    </source>
</reference>
<keyword evidence="1" id="KW-1133">Transmembrane helix</keyword>
<feature type="transmembrane region" description="Helical" evidence="1">
    <location>
        <begin position="73"/>
        <end position="100"/>
    </location>
</feature>
<organism evidence="2 3">
    <name type="scientific">Phytophthora kernoviae</name>
    <dbReference type="NCBI Taxonomy" id="325452"/>
    <lineage>
        <taxon>Eukaryota</taxon>
        <taxon>Sar</taxon>
        <taxon>Stramenopiles</taxon>
        <taxon>Oomycota</taxon>
        <taxon>Peronosporomycetes</taxon>
        <taxon>Peronosporales</taxon>
        <taxon>Peronosporaceae</taxon>
        <taxon>Phytophthora</taxon>
    </lineage>
</organism>
<feature type="transmembrane region" description="Helical" evidence="1">
    <location>
        <begin position="112"/>
        <end position="132"/>
    </location>
</feature>